<organism evidence="1 2">
    <name type="scientific">Candidatus Accumulibacter affinis</name>
    <dbReference type="NCBI Taxonomy" id="2954384"/>
    <lineage>
        <taxon>Bacteria</taxon>
        <taxon>Pseudomonadati</taxon>
        <taxon>Pseudomonadota</taxon>
        <taxon>Betaproteobacteria</taxon>
        <taxon>Candidatus Accumulibacter</taxon>
    </lineage>
</organism>
<sequence>MIDWSLNPEYATGEVGALFGDIERVFALTGELITHDSLCRVLRVTVGNKRYYVKRYSGTGKNRRRRWFGLRRWLGPPRVRAEWQNLLAFRAWGIPTATLVAYGLERRSGAFTRGALVTEEIPDTMDLAQINYLNDPRLADRYWVARVSRQVADIARTLHAARFAHNDLKWRNLLVDGEATVYLIDCPSGGHYRGAVLDYRIIKDLACLDLWARQRLSRSQRLRFYLDYTQQPRLTDQDHQRIRKIVRFFHGRALAPWFADSAQP</sequence>
<dbReference type="Proteomes" id="UP000706151">
    <property type="component" value="Unassembled WGS sequence"/>
</dbReference>
<dbReference type="EMBL" id="JADJOT010000005">
    <property type="protein sequence ID" value="MBK7953492.1"/>
    <property type="molecule type" value="Genomic_DNA"/>
</dbReference>
<comment type="caution">
    <text evidence="1">The sequence shown here is derived from an EMBL/GenBank/DDBJ whole genome shotgun (WGS) entry which is preliminary data.</text>
</comment>
<accession>A0A935T9U5</accession>
<name>A0A935T9U5_9PROT</name>
<dbReference type="InterPro" id="IPR011009">
    <property type="entry name" value="Kinase-like_dom_sf"/>
</dbReference>
<evidence type="ECO:0000313" key="1">
    <source>
        <dbReference type="EMBL" id="MBK7953492.1"/>
    </source>
</evidence>
<proteinExistence type="predicted"/>
<dbReference type="SUPFAM" id="SSF56112">
    <property type="entry name" value="Protein kinase-like (PK-like)"/>
    <property type="match status" value="1"/>
</dbReference>
<dbReference type="Gene3D" id="1.10.510.10">
    <property type="entry name" value="Transferase(Phosphotransferase) domain 1"/>
    <property type="match status" value="1"/>
</dbReference>
<dbReference type="PROSITE" id="PS00108">
    <property type="entry name" value="PROTEIN_KINASE_ST"/>
    <property type="match status" value="1"/>
</dbReference>
<dbReference type="AlphaFoldDB" id="A0A935T9U5"/>
<evidence type="ECO:0000313" key="2">
    <source>
        <dbReference type="Proteomes" id="UP000706151"/>
    </source>
</evidence>
<dbReference type="InterPro" id="IPR008271">
    <property type="entry name" value="Ser/Thr_kinase_AS"/>
</dbReference>
<gene>
    <name evidence="1" type="ORF">IPK02_05690</name>
</gene>
<protein>
    <submittedName>
        <fullName evidence="1">Heptose kinase</fullName>
    </submittedName>
</protein>
<dbReference type="Pfam" id="PF06293">
    <property type="entry name" value="Kdo"/>
    <property type="match status" value="1"/>
</dbReference>
<keyword evidence="1" id="KW-0418">Kinase</keyword>
<reference evidence="1 2" key="1">
    <citation type="submission" date="2020-10" db="EMBL/GenBank/DDBJ databases">
        <title>Connecting structure to function with the recovery of over 1000 high-quality activated sludge metagenome-assembled genomes encoding full-length rRNA genes using long-read sequencing.</title>
        <authorList>
            <person name="Singleton C.M."/>
            <person name="Petriglieri F."/>
            <person name="Kristensen J.M."/>
            <person name="Kirkegaard R.H."/>
            <person name="Michaelsen T.Y."/>
            <person name="Andersen M.H."/>
            <person name="Karst S.M."/>
            <person name="Dueholm M.S."/>
            <person name="Nielsen P.H."/>
            <person name="Albertsen M."/>
        </authorList>
    </citation>
    <scope>NUCLEOTIDE SEQUENCE [LARGE SCALE GENOMIC DNA]</scope>
    <source>
        <strain evidence="1">Fred_18-Q3-R57-64_BAT3C.720</strain>
    </source>
</reference>
<dbReference type="GO" id="GO:0004672">
    <property type="term" value="F:protein kinase activity"/>
    <property type="evidence" value="ECO:0007669"/>
    <property type="project" value="InterPro"/>
</dbReference>
<keyword evidence="1" id="KW-0808">Transferase</keyword>